<gene>
    <name evidence="2" type="ORF">EUAN_17250</name>
</gene>
<feature type="compositionally biased region" description="Basic and acidic residues" evidence="1">
    <location>
        <begin position="118"/>
        <end position="139"/>
    </location>
</feature>
<protein>
    <recommendedName>
        <fullName evidence="4">MerR family transcriptional regulator</fullName>
    </recommendedName>
</protein>
<dbReference type="AlphaFoldDB" id="A0A1S1V5L7"/>
<evidence type="ECO:0000313" key="3">
    <source>
        <dbReference type="Proteomes" id="UP000180254"/>
    </source>
</evidence>
<organism evidence="2 3">
    <name type="scientific">Andreesenia angusta</name>
    <dbReference type="NCBI Taxonomy" id="39480"/>
    <lineage>
        <taxon>Bacteria</taxon>
        <taxon>Bacillati</taxon>
        <taxon>Bacillota</taxon>
        <taxon>Tissierellia</taxon>
        <taxon>Tissierellales</taxon>
        <taxon>Gottschalkiaceae</taxon>
        <taxon>Andreesenia</taxon>
    </lineage>
</organism>
<dbReference type="RefSeq" id="WP_071063654.1">
    <property type="nucleotide sequence ID" value="NZ_MKIE01000006.1"/>
</dbReference>
<feature type="region of interest" description="Disordered" evidence="1">
    <location>
        <begin position="114"/>
        <end position="139"/>
    </location>
</feature>
<proteinExistence type="predicted"/>
<dbReference type="Proteomes" id="UP000180254">
    <property type="component" value="Unassembled WGS sequence"/>
</dbReference>
<evidence type="ECO:0000313" key="2">
    <source>
        <dbReference type="EMBL" id="OHW61961.1"/>
    </source>
</evidence>
<dbReference type="NCBIfam" id="TIGR03826">
    <property type="entry name" value="YvyF"/>
    <property type="match status" value="1"/>
</dbReference>
<evidence type="ECO:0000256" key="1">
    <source>
        <dbReference type="SAM" id="MobiDB-lite"/>
    </source>
</evidence>
<dbReference type="InterPro" id="IPR022258">
    <property type="entry name" value="Flagellar_operon_YvyF"/>
</dbReference>
<sequence length="139" mass="16045">MDLRNCRKCDRMYGYDGIDLCPKCRNDDSAELKLVKDYLYDNPGATIKKVSEETGVEHSKILKFLREEKIEISADSENMILDCERCGTPIRSGRYCDRCVNELKSEFKNIAQSMTEANKPKETPKKTGDRLFVADRHKK</sequence>
<evidence type="ECO:0008006" key="4">
    <source>
        <dbReference type="Google" id="ProtNLM"/>
    </source>
</evidence>
<comment type="caution">
    <text evidence="2">The sequence shown here is derived from an EMBL/GenBank/DDBJ whole genome shotgun (WGS) entry which is preliminary data.</text>
</comment>
<accession>A0A1S1V5L7</accession>
<dbReference type="STRING" id="39480.EUAN_17250"/>
<dbReference type="OrthoDB" id="1739831at2"/>
<reference evidence="2 3" key="1">
    <citation type="submission" date="2016-09" db="EMBL/GenBank/DDBJ databases">
        <title>Genome sequence of Eubacterium angustum.</title>
        <authorList>
            <person name="Poehlein A."/>
            <person name="Daniel R."/>
        </authorList>
    </citation>
    <scope>NUCLEOTIDE SEQUENCE [LARGE SCALE GENOMIC DNA]</scope>
    <source>
        <strain evidence="2 3">DSM 1989</strain>
    </source>
</reference>
<dbReference type="EMBL" id="MKIE01000006">
    <property type="protein sequence ID" value="OHW61961.1"/>
    <property type="molecule type" value="Genomic_DNA"/>
</dbReference>
<keyword evidence="3" id="KW-1185">Reference proteome</keyword>
<name>A0A1S1V5L7_9FIRM</name>